<dbReference type="PANTHER" id="PTHR46268:SF15">
    <property type="entry name" value="UNIVERSAL STRESS PROTEIN HP_0031"/>
    <property type="match status" value="1"/>
</dbReference>
<evidence type="ECO:0000313" key="4">
    <source>
        <dbReference type="Proteomes" id="UP000216020"/>
    </source>
</evidence>
<proteinExistence type="inferred from homology"/>
<organism evidence="3 4">
    <name type="scientific">Bordetella genomosp. 10</name>
    <dbReference type="NCBI Taxonomy" id="1416804"/>
    <lineage>
        <taxon>Bacteria</taxon>
        <taxon>Pseudomonadati</taxon>
        <taxon>Pseudomonadota</taxon>
        <taxon>Betaproteobacteria</taxon>
        <taxon>Burkholderiales</taxon>
        <taxon>Alcaligenaceae</taxon>
        <taxon>Bordetella</taxon>
    </lineage>
</organism>
<dbReference type="RefSeq" id="WP_094853744.1">
    <property type="nucleotide sequence ID" value="NZ_NEVM01000002.1"/>
</dbReference>
<evidence type="ECO:0000259" key="2">
    <source>
        <dbReference type="Pfam" id="PF00582"/>
    </source>
</evidence>
<name>A0A261SCP4_9BORD</name>
<comment type="caution">
    <text evidence="3">The sequence shown here is derived from an EMBL/GenBank/DDBJ whole genome shotgun (WGS) entry which is preliminary data.</text>
</comment>
<dbReference type="Gene3D" id="3.40.50.12370">
    <property type="match status" value="1"/>
</dbReference>
<dbReference type="SUPFAM" id="SSF52402">
    <property type="entry name" value="Adenine nucleotide alpha hydrolases-like"/>
    <property type="match status" value="2"/>
</dbReference>
<protein>
    <recommendedName>
        <fullName evidence="2">UspA domain-containing protein</fullName>
    </recommendedName>
</protein>
<sequence>MFKRIAVHIDKDPACEGRVATAMALAQTYTAHIVGIYVQDPPYNYAYGEAVIPSAILEVQQQQIADERHKCSQEFCHLTASAGLGKSWIAVEGLREEELALQARCSDLLILSQADLQTHRSSIEPYQLESVIMTAGRPVLVVPYEGKLTQPVERVLICWDRGRESARAIADAAPFLSRAKEIAVLTVDEAPAAAPRIRNTMHGLDDYLRAHGYVEAKPVSSSSKGIGIGNAILNTASDCGADLIVMGLYGHSRAREWMLGGASREMLESMTAPVLFSH</sequence>
<keyword evidence="4" id="KW-1185">Reference proteome</keyword>
<reference evidence="4" key="1">
    <citation type="submission" date="2017-05" db="EMBL/GenBank/DDBJ databases">
        <title>Complete and WGS of Bordetella genogroups.</title>
        <authorList>
            <person name="Spilker T."/>
            <person name="Lipuma J."/>
        </authorList>
    </citation>
    <scope>NUCLEOTIDE SEQUENCE [LARGE SCALE GENOMIC DNA]</scope>
    <source>
        <strain evidence="4">AU16122</strain>
    </source>
</reference>
<comment type="similarity">
    <text evidence="1">Belongs to the universal stress protein A family.</text>
</comment>
<dbReference type="InterPro" id="IPR006015">
    <property type="entry name" value="Universal_stress_UspA"/>
</dbReference>
<dbReference type="Proteomes" id="UP000216020">
    <property type="component" value="Unassembled WGS sequence"/>
</dbReference>
<evidence type="ECO:0000313" key="3">
    <source>
        <dbReference type="EMBL" id="OZI34752.1"/>
    </source>
</evidence>
<dbReference type="CDD" id="cd00293">
    <property type="entry name" value="USP-like"/>
    <property type="match status" value="1"/>
</dbReference>
<dbReference type="Pfam" id="PF00582">
    <property type="entry name" value="Usp"/>
    <property type="match status" value="2"/>
</dbReference>
<dbReference type="AlphaFoldDB" id="A0A261SCP4"/>
<dbReference type="PANTHER" id="PTHR46268">
    <property type="entry name" value="STRESS RESPONSE PROTEIN NHAX"/>
    <property type="match status" value="1"/>
</dbReference>
<accession>A0A261SCP4</accession>
<evidence type="ECO:0000256" key="1">
    <source>
        <dbReference type="ARBA" id="ARBA00008791"/>
    </source>
</evidence>
<gene>
    <name evidence="3" type="ORF">CAL29_14880</name>
</gene>
<feature type="domain" description="UspA" evidence="2">
    <location>
        <begin position="153"/>
        <end position="275"/>
    </location>
</feature>
<dbReference type="OrthoDB" id="9804721at2"/>
<dbReference type="PRINTS" id="PR01438">
    <property type="entry name" value="UNVRSLSTRESS"/>
</dbReference>
<dbReference type="EMBL" id="NEVM01000002">
    <property type="protein sequence ID" value="OZI34752.1"/>
    <property type="molecule type" value="Genomic_DNA"/>
</dbReference>
<feature type="domain" description="UspA" evidence="2">
    <location>
        <begin position="1"/>
        <end position="86"/>
    </location>
</feature>
<dbReference type="InterPro" id="IPR006016">
    <property type="entry name" value="UspA"/>
</dbReference>